<evidence type="ECO:0008006" key="6">
    <source>
        <dbReference type="Google" id="ProtNLM"/>
    </source>
</evidence>
<keyword evidence="5" id="KW-1185">Reference proteome</keyword>
<accession>A0AAD7K401</accession>
<dbReference type="Gene3D" id="2.30.29.30">
    <property type="entry name" value="Pleckstrin-homology domain (PH domain)/Phosphotyrosine-binding domain (PTB)"/>
    <property type="match status" value="1"/>
</dbReference>
<evidence type="ECO:0000313" key="5">
    <source>
        <dbReference type="Proteomes" id="UP001215280"/>
    </source>
</evidence>
<dbReference type="PROSITE" id="PS50108">
    <property type="entry name" value="CRIB"/>
    <property type="match status" value="1"/>
</dbReference>
<sequence length="257" mass="28581">MISQLVSPSTKTLQVNRVPGLHPNTYKVYATIPARVYHAAFGSKQNEWIYSGLSGSVVFGRDRGSVDGEGCWFRLLEQPSGKTIWLFKIPEISFEYRIDKPFFHVFRGCSRKFGFLYNDDTEAASFAKCISATLPSCRPTAERPLVTMAVELPRSIRSRLASSAMGRLSPTMISRPMSSSFAHVAHVGGKKRETVEADEGDPSWTMVLAELPDGGVSSATVIEQHDIAEEYMKAPVQVKQDRKPQKVRRKPSPKVSI</sequence>
<dbReference type="SMART" id="SM00461">
    <property type="entry name" value="WH1"/>
    <property type="match status" value="1"/>
</dbReference>
<feature type="domain" description="CRIB" evidence="2">
    <location>
        <begin position="173"/>
        <end position="188"/>
    </location>
</feature>
<organism evidence="4 5">
    <name type="scientific">Mycena maculata</name>
    <dbReference type="NCBI Taxonomy" id="230809"/>
    <lineage>
        <taxon>Eukaryota</taxon>
        <taxon>Fungi</taxon>
        <taxon>Dikarya</taxon>
        <taxon>Basidiomycota</taxon>
        <taxon>Agaricomycotina</taxon>
        <taxon>Agaricomycetes</taxon>
        <taxon>Agaricomycetidae</taxon>
        <taxon>Agaricales</taxon>
        <taxon>Marasmiineae</taxon>
        <taxon>Mycenaceae</taxon>
        <taxon>Mycena</taxon>
    </lineage>
</organism>
<gene>
    <name evidence="4" type="ORF">DFH07DRAFT_569407</name>
</gene>
<feature type="region of interest" description="Disordered" evidence="1">
    <location>
        <begin position="233"/>
        <end position="257"/>
    </location>
</feature>
<name>A0AAD7K401_9AGAR</name>
<evidence type="ECO:0000256" key="1">
    <source>
        <dbReference type="SAM" id="MobiDB-lite"/>
    </source>
</evidence>
<proteinExistence type="predicted"/>
<dbReference type="InterPro" id="IPR000095">
    <property type="entry name" value="CRIB_dom"/>
</dbReference>
<dbReference type="SUPFAM" id="SSF50729">
    <property type="entry name" value="PH domain-like"/>
    <property type="match status" value="1"/>
</dbReference>
<dbReference type="Pfam" id="PF00568">
    <property type="entry name" value="WH1"/>
    <property type="match status" value="1"/>
</dbReference>
<comment type="caution">
    <text evidence="4">The sequence shown here is derived from an EMBL/GenBank/DDBJ whole genome shotgun (WGS) entry which is preliminary data.</text>
</comment>
<dbReference type="EMBL" id="JARJLG010000009">
    <property type="protein sequence ID" value="KAJ7777916.1"/>
    <property type="molecule type" value="Genomic_DNA"/>
</dbReference>
<evidence type="ECO:0000259" key="2">
    <source>
        <dbReference type="PROSITE" id="PS50108"/>
    </source>
</evidence>
<reference evidence="4" key="1">
    <citation type="submission" date="2023-03" db="EMBL/GenBank/DDBJ databases">
        <title>Massive genome expansion in bonnet fungi (Mycena s.s.) driven by repeated elements and novel gene families across ecological guilds.</title>
        <authorList>
            <consortium name="Lawrence Berkeley National Laboratory"/>
            <person name="Harder C.B."/>
            <person name="Miyauchi S."/>
            <person name="Viragh M."/>
            <person name="Kuo A."/>
            <person name="Thoen E."/>
            <person name="Andreopoulos B."/>
            <person name="Lu D."/>
            <person name="Skrede I."/>
            <person name="Drula E."/>
            <person name="Henrissat B."/>
            <person name="Morin E."/>
            <person name="Kohler A."/>
            <person name="Barry K."/>
            <person name="LaButti K."/>
            <person name="Morin E."/>
            <person name="Salamov A."/>
            <person name="Lipzen A."/>
            <person name="Mereny Z."/>
            <person name="Hegedus B."/>
            <person name="Baldrian P."/>
            <person name="Stursova M."/>
            <person name="Weitz H."/>
            <person name="Taylor A."/>
            <person name="Grigoriev I.V."/>
            <person name="Nagy L.G."/>
            <person name="Martin F."/>
            <person name="Kauserud H."/>
        </authorList>
    </citation>
    <scope>NUCLEOTIDE SEQUENCE</scope>
    <source>
        <strain evidence="4">CBHHK188m</strain>
    </source>
</reference>
<dbReference type="InterPro" id="IPR011993">
    <property type="entry name" value="PH-like_dom_sf"/>
</dbReference>
<evidence type="ECO:0000259" key="3">
    <source>
        <dbReference type="PROSITE" id="PS50229"/>
    </source>
</evidence>
<feature type="domain" description="WH1" evidence="3">
    <location>
        <begin position="21"/>
        <end position="137"/>
    </location>
</feature>
<evidence type="ECO:0000313" key="4">
    <source>
        <dbReference type="EMBL" id="KAJ7777916.1"/>
    </source>
</evidence>
<dbReference type="InterPro" id="IPR000697">
    <property type="entry name" value="WH1/EVH1_dom"/>
</dbReference>
<dbReference type="PROSITE" id="PS50229">
    <property type="entry name" value="WH1"/>
    <property type="match status" value="1"/>
</dbReference>
<dbReference type="AlphaFoldDB" id="A0AAD7K401"/>
<dbReference type="Proteomes" id="UP001215280">
    <property type="component" value="Unassembled WGS sequence"/>
</dbReference>
<protein>
    <recommendedName>
        <fullName evidence="6">WH1 domain-containing protein</fullName>
    </recommendedName>
</protein>
<feature type="compositionally biased region" description="Basic residues" evidence="1">
    <location>
        <begin position="245"/>
        <end position="257"/>
    </location>
</feature>